<dbReference type="EMBL" id="AP027081">
    <property type="protein sequence ID" value="BDU75666.1"/>
    <property type="molecule type" value="Genomic_DNA"/>
</dbReference>
<dbReference type="AlphaFoldDB" id="A0AA48KBC5"/>
<evidence type="ECO:0000313" key="4">
    <source>
        <dbReference type="Proteomes" id="UP001228113"/>
    </source>
</evidence>
<evidence type="ECO:0000259" key="2">
    <source>
        <dbReference type="Pfam" id="PF13472"/>
    </source>
</evidence>
<proteinExistence type="predicted"/>
<dbReference type="PANTHER" id="PTHR30383:SF5">
    <property type="entry name" value="SGNH HYDROLASE-TYPE ESTERASE DOMAIN-CONTAINING PROTEIN"/>
    <property type="match status" value="1"/>
</dbReference>
<evidence type="ECO:0000256" key="1">
    <source>
        <dbReference type="SAM" id="SignalP"/>
    </source>
</evidence>
<gene>
    <name evidence="3" type="ORF">METESE_06240</name>
</gene>
<keyword evidence="1" id="KW-0732">Signal</keyword>
<feature type="domain" description="SGNH hydrolase-type esterase" evidence="2">
    <location>
        <begin position="78"/>
        <end position="242"/>
    </location>
</feature>
<feature type="signal peptide" evidence="1">
    <location>
        <begin position="1"/>
        <end position="22"/>
    </location>
</feature>
<dbReference type="Gene3D" id="3.40.50.1110">
    <property type="entry name" value="SGNH hydrolase"/>
    <property type="match status" value="1"/>
</dbReference>
<keyword evidence="4" id="KW-1185">Reference proteome</keyword>
<dbReference type="Pfam" id="PF13472">
    <property type="entry name" value="Lipase_GDSL_2"/>
    <property type="match status" value="1"/>
</dbReference>
<dbReference type="SUPFAM" id="SSF52266">
    <property type="entry name" value="SGNH hydrolase"/>
    <property type="match status" value="1"/>
</dbReference>
<feature type="chain" id="PRO_5041258659" description="SGNH hydrolase-type esterase domain-containing protein" evidence="1">
    <location>
        <begin position="23"/>
        <end position="258"/>
    </location>
</feature>
<dbReference type="RefSeq" id="WP_243331241.1">
    <property type="nucleotide sequence ID" value="NZ_AP027081.1"/>
</dbReference>
<accession>A0AA48KBC5</accession>
<dbReference type="KEGG" id="msea:METESE_06240"/>
<dbReference type="Proteomes" id="UP001228113">
    <property type="component" value="Chromosome"/>
</dbReference>
<evidence type="ECO:0000313" key="3">
    <source>
        <dbReference type="EMBL" id="BDU75666.1"/>
    </source>
</evidence>
<dbReference type="PANTHER" id="PTHR30383">
    <property type="entry name" value="THIOESTERASE 1/PROTEASE 1/LYSOPHOSPHOLIPASE L1"/>
    <property type="match status" value="1"/>
</dbReference>
<dbReference type="InterPro" id="IPR013830">
    <property type="entry name" value="SGNH_hydro"/>
</dbReference>
<organism evidence="3 4">
    <name type="scientific">Mesoterricola sediminis</name>
    <dbReference type="NCBI Taxonomy" id="2927980"/>
    <lineage>
        <taxon>Bacteria</taxon>
        <taxon>Pseudomonadati</taxon>
        <taxon>Acidobacteriota</taxon>
        <taxon>Holophagae</taxon>
        <taxon>Holophagales</taxon>
        <taxon>Holophagaceae</taxon>
        <taxon>Mesoterricola</taxon>
    </lineage>
</organism>
<dbReference type="InterPro" id="IPR051532">
    <property type="entry name" value="Ester_Hydrolysis_Enzymes"/>
</dbReference>
<dbReference type="InterPro" id="IPR036514">
    <property type="entry name" value="SGNH_hydro_sf"/>
</dbReference>
<name>A0AA48KBC5_9BACT</name>
<protein>
    <recommendedName>
        <fullName evidence="2">SGNH hydrolase-type esterase domain-containing protein</fullName>
    </recommendedName>
</protein>
<sequence length="258" mass="28071">MPNRRSLMCLAALAAPSLFGQAPPPTPAETLATAKRHLQDWRRSIQAELMDDWGQRARYRDANARLRAPRPGEDRVVFLGDSITDIWDLAASFPGRPYVNRGISGQTTGQMLLRFQQDVVALRPRAVVILAGTNDIAGNTGPIALEDIEANLASMADLAVANGIRPVLCTVLPVHNDTEASRDYFVTRPLDRIQALDQWIRSYCARKGLDLADLHAATVDGRGQLKRALAEDGLHPNAAGFAALAPVVEAALRRALAR</sequence>
<reference evidence="3" key="1">
    <citation type="journal article" date="2023" name="Int. J. Syst. Evol. Microbiol.">
        <title>Mesoterricola silvestris gen. nov., sp. nov., Mesoterricola sediminis sp. nov., Geothrix oryzae sp. nov., Geothrix edaphica sp. nov., Geothrix rubra sp. nov., and Geothrix limicola sp. nov., six novel members of Acidobacteriota isolated from soils.</title>
        <authorList>
            <person name="Itoh H."/>
            <person name="Sugisawa Y."/>
            <person name="Mise K."/>
            <person name="Xu Z."/>
            <person name="Kuniyasu M."/>
            <person name="Ushijima N."/>
            <person name="Kawano K."/>
            <person name="Kobayashi E."/>
            <person name="Shiratori Y."/>
            <person name="Masuda Y."/>
            <person name="Senoo K."/>
        </authorList>
    </citation>
    <scope>NUCLEOTIDE SEQUENCE</scope>
    <source>
        <strain evidence="3">W786</strain>
    </source>
</reference>
<dbReference type="GO" id="GO:0004622">
    <property type="term" value="F:phosphatidylcholine lysophospholipase activity"/>
    <property type="evidence" value="ECO:0007669"/>
    <property type="project" value="TreeGrafter"/>
</dbReference>